<evidence type="ECO:0000313" key="3">
    <source>
        <dbReference type="Proteomes" id="UP001595885"/>
    </source>
</evidence>
<comment type="caution">
    <text evidence="2">The sequence shown here is derived from an EMBL/GenBank/DDBJ whole genome shotgun (WGS) entry which is preliminary data.</text>
</comment>
<gene>
    <name evidence="2" type="ORF">ACFO3U_03005</name>
</gene>
<evidence type="ECO:0000313" key="2">
    <source>
        <dbReference type="EMBL" id="MFC4738954.1"/>
    </source>
</evidence>
<organism evidence="2 3">
    <name type="scientific">Flavobacterium ponti</name>
    <dbReference type="NCBI Taxonomy" id="665133"/>
    <lineage>
        <taxon>Bacteria</taxon>
        <taxon>Pseudomonadati</taxon>
        <taxon>Bacteroidota</taxon>
        <taxon>Flavobacteriia</taxon>
        <taxon>Flavobacteriales</taxon>
        <taxon>Flavobacteriaceae</taxon>
        <taxon>Flavobacterium</taxon>
    </lineage>
</organism>
<name>A0ABV9P3U3_9FLAO</name>
<evidence type="ECO:0008006" key="4">
    <source>
        <dbReference type="Google" id="ProtNLM"/>
    </source>
</evidence>
<dbReference type="RefSeq" id="WP_379738255.1">
    <property type="nucleotide sequence ID" value="NZ_JBHSGW010000002.1"/>
</dbReference>
<dbReference type="EMBL" id="JBHSGW010000002">
    <property type="protein sequence ID" value="MFC4738954.1"/>
    <property type="molecule type" value="Genomic_DNA"/>
</dbReference>
<reference evidence="3" key="1">
    <citation type="journal article" date="2019" name="Int. J. Syst. Evol. Microbiol.">
        <title>The Global Catalogue of Microorganisms (GCM) 10K type strain sequencing project: providing services to taxonomists for standard genome sequencing and annotation.</title>
        <authorList>
            <consortium name="The Broad Institute Genomics Platform"/>
            <consortium name="The Broad Institute Genome Sequencing Center for Infectious Disease"/>
            <person name="Wu L."/>
            <person name="Ma J."/>
        </authorList>
    </citation>
    <scope>NUCLEOTIDE SEQUENCE [LARGE SCALE GENOMIC DNA]</scope>
    <source>
        <strain evidence="3">CCUG 50349</strain>
    </source>
</reference>
<keyword evidence="3" id="KW-1185">Reference proteome</keyword>
<feature type="signal peptide" evidence="1">
    <location>
        <begin position="1"/>
        <end position="28"/>
    </location>
</feature>
<dbReference type="Proteomes" id="UP001595885">
    <property type="component" value="Unassembled WGS sequence"/>
</dbReference>
<sequence length="256" mass="28792">MKKIIFFVSAFALLLTACSSDDSDPAQATPTGPLLKKMILTSSDEDSDSYWNSTINFTYNGNKLVQYIDEDNYKAVFTYNGDLITKIEYFDDTILDAQDLFTYNSNGKLIEYRDINFFDDYEIRFTYSYNTNGTVSAQQYQGTIGNTSPVFSPDIYTFTNGELTSTNSGSITYDSKNNPFKNVTGYQEIMTFEFTDDYAIAFGRNQNIVSAPAGTSTTDGTFSTYTYNSENYPITSNTTAIYSTGFNGTVNVQYFY</sequence>
<accession>A0ABV9P3U3</accession>
<evidence type="ECO:0000256" key="1">
    <source>
        <dbReference type="SAM" id="SignalP"/>
    </source>
</evidence>
<dbReference type="PROSITE" id="PS51257">
    <property type="entry name" value="PROKAR_LIPOPROTEIN"/>
    <property type="match status" value="1"/>
</dbReference>
<feature type="chain" id="PRO_5047107050" description="YD repeat-containing protein" evidence="1">
    <location>
        <begin position="29"/>
        <end position="256"/>
    </location>
</feature>
<proteinExistence type="predicted"/>
<keyword evidence="1" id="KW-0732">Signal</keyword>
<protein>
    <recommendedName>
        <fullName evidence="4">YD repeat-containing protein</fullName>
    </recommendedName>
</protein>